<gene>
    <name evidence="1" type="ORF">GSTUAT00003152001</name>
</gene>
<dbReference type="Gene3D" id="2.40.70.10">
    <property type="entry name" value="Acid Proteases"/>
    <property type="match status" value="1"/>
</dbReference>
<evidence type="ECO:0000313" key="1">
    <source>
        <dbReference type="EMBL" id="CUS12729.1"/>
    </source>
</evidence>
<dbReference type="AlphaFoldDB" id="A0A292PYT8"/>
<dbReference type="Proteomes" id="UP001412239">
    <property type="component" value="Unassembled WGS sequence"/>
</dbReference>
<accession>A0A292PYT8</accession>
<dbReference type="EMBL" id="LN890985">
    <property type="protein sequence ID" value="CUS12729.1"/>
    <property type="molecule type" value="Genomic_DNA"/>
</dbReference>
<proteinExistence type="predicted"/>
<sequence>MKHPLLATRFPLRHNTSSPNPIDVDLVAPGIPRAGLYLILLEALEQLAPFANPGGGRGSGPNGFDNDFDDEISEGELLSAARASSPSGNSSVARILDSERNNYIDIVPGVASRITVGDSVIENSEMAFAKDTNASFGIMGLGKYSVLLDRLKKEGNIGAKAFSLWIGSGAKRSRDWDADARNKTYPGSLIPGGYDPAKQKGDSRIRGPYWGGKDGALDVEIDSSVPGIYLPPALSVWYEDYSYVGSPNPSFMPITNYTGSTAIFSRAFLKAVYLAVNYETEFQVAPASFSIIAETPLPLATHATRQWCLQ</sequence>
<organism evidence="1 2">
    <name type="scientific">Tuber aestivum</name>
    <name type="common">summer truffle</name>
    <dbReference type="NCBI Taxonomy" id="59557"/>
    <lineage>
        <taxon>Eukaryota</taxon>
        <taxon>Fungi</taxon>
        <taxon>Dikarya</taxon>
        <taxon>Ascomycota</taxon>
        <taxon>Pezizomycotina</taxon>
        <taxon>Pezizomycetes</taxon>
        <taxon>Pezizales</taxon>
        <taxon>Tuberaceae</taxon>
        <taxon>Tuber</taxon>
    </lineage>
</organism>
<reference evidence="1" key="1">
    <citation type="submission" date="2015-10" db="EMBL/GenBank/DDBJ databases">
        <authorList>
            <person name="Regsiter A."/>
            <person name="william w."/>
        </authorList>
    </citation>
    <scope>NUCLEOTIDE SEQUENCE</scope>
    <source>
        <strain evidence="1">Montdore</strain>
    </source>
</reference>
<name>A0A292PYT8_9PEZI</name>
<evidence type="ECO:0000313" key="2">
    <source>
        <dbReference type="Proteomes" id="UP001412239"/>
    </source>
</evidence>
<dbReference type="SUPFAM" id="SSF50630">
    <property type="entry name" value="Acid proteases"/>
    <property type="match status" value="1"/>
</dbReference>
<protein>
    <submittedName>
        <fullName evidence="1">Uncharacterized protein</fullName>
    </submittedName>
</protein>
<dbReference type="InterPro" id="IPR021109">
    <property type="entry name" value="Peptidase_aspartic_dom_sf"/>
</dbReference>
<keyword evidence="2" id="KW-1185">Reference proteome</keyword>